<evidence type="ECO:0000313" key="1">
    <source>
        <dbReference type="EMBL" id="ATA79622.1"/>
    </source>
</evidence>
<dbReference type="AlphaFoldDB" id="A0A250F3A4"/>
<organism evidence="1 2">
    <name type="scientific">Capnocytophaga sputigena</name>
    <dbReference type="NCBI Taxonomy" id="1019"/>
    <lineage>
        <taxon>Bacteria</taxon>
        <taxon>Pseudomonadati</taxon>
        <taxon>Bacteroidota</taxon>
        <taxon>Flavobacteriia</taxon>
        <taxon>Flavobacteriales</taxon>
        <taxon>Flavobacteriaceae</taxon>
        <taxon>Capnocytophaga</taxon>
    </lineage>
</organism>
<dbReference type="InterPro" id="IPR032774">
    <property type="entry name" value="WG_beta_rep"/>
</dbReference>
<proteinExistence type="predicted"/>
<evidence type="ECO:0008006" key="3">
    <source>
        <dbReference type="Google" id="ProtNLM"/>
    </source>
</evidence>
<dbReference type="Proteomes" id="UP000217334">
    <property type="component" value="Chromosome"/>
</dbReference>
<protein>
    <recommendedName>
        <fullName evidence="3">WG repeat-containing protein</fullName>
    </recommendedName>
</protein>
<evidence type="ECO:0000313" key="2">
    <source>
        <dbReference type="Proteomes" id="UP000217334"/>
    </source>
</evidence>
<gene>
    <name evidence="1" type="ORF">CGC59_08010</name>
</gene>
<dbReference type="EMBL" id="CP022383">
    <property type="protein sequence ID" value="ATA79622.1"/>
    <property type="molecule type" value="Genomic_DNA"/>
</dbReference>
<dbReference type="SUPFAM" id="SSF69360">
    <property type="entry name" value="Cell wall binding repeat"/>
    <property type="match status" value="1"/>
</dbReference>
<dbReference type="PANTHER" id="PTHR37841">
    <property type="entry name" value="GLR2918 PROTEIN"/>
    <property type="match status" value="1"/>
</dbReference>
<sequence length="235" mass="27003">MIKYLSITLLVFLCWGCQREWRQKYEEVVATSSPALFAVQKNNLWGLVDEKGREVAPMKYDFLNTSPAEDTPYYDVSIGNLWGILDAKGKEIIPVQYELILYTAGVFIAKKEGKVALLDVHNKTLTPWYDGLNSFSHGLALTLWQGKYGFINPEGKVCIPFMYERGIGFNKQGKAILEYKGKWGMIDTQNNIVIPFEYNQTEPYNLNAEGPEDYYFLFLKDGKKRYINSNGKFIK</sequence>
<reference evidence="2" key="1">
    <citation type="submission" date="2017-06" db="EMBL/GenBank/DDBJ databases">
        <title>Capnocytophaga spp. assemblies.</title>
        <authorList>
            <person name="Gulvik C.A."/>
        </authorList>
    </citation>
    <scope>NUCLEOTIDE SEQUENCE [LARGE SCALE GENOMIC DNA]</scope>
    <source>
        <strain evidence="2">H4486</strain>
    </source>
</reference>
<dbReference type="Pfam" id="PF14903">
    <property type="entry name" value="WG_beta_rep"/>
    <property type="match status" value="2"/>
</dbReference>
<accession>A0A250F3A4</accession>
<dbReference type="PANTHER" id="PTHR37841:SF1">
    <property type="entry name" value="DUF3298 DOMAIN-CONTAINING PROTEIN"/>
    <property type="match status" value="1"/>
</dbReference>
<name>A0A250F3A4_CAPSP</name>
<dbReference type="RefSeq" id="WP_095901511.1">
    <property type="nucleotide sequence ID" value="NZ_CAUOZK010000063.1"/>
</dbReference>